<dbReference type="EMBL" id="CAXLJM020000072">
    <property type="protein sequence ID" value="CAL8127277.1"/>
    <property type="molecule type" value="Genomic_DNA"/>
</dbReference>
<evidence type="ECO:0000313" key="3">
    <source>
        <dbReference type="EMBL" id="CAL8127277.1"/>
    </source>
</evidence>
<keyword evidence="4" id="KW-1185">Reference proteome</keyword>
<protein>
    <submittedName>
        <fullName evidence="3">Uncharacterized protein</fullName>
    </submittedName>
</protein>
<proteinExistence type="predicted"/>
<accession>A0ABP1RG81</accession>
<evidence type="ECO:0000256" key="2">
    <source>
        <dbReference type="SAM" id="Phobius"/>
    </source>
</evidence>
<keyword evidence="2" id="KW-1133">Transmembrane helix</keyword>
<evidence type="ECO:0000313" key="4">
    <source>
        <dbReference type="Proteomes" id="UP001642540"/>
    </source>
</evidence>
<feature type="region of interest" description="Disordered" evidence="1">
    <location>
        <begin position="46"/>
        <end position="96"/>
    </location>
</feature>
<name>A0ABP1RG81_9HEXA</name>
<organism evidence="3 4">
    <name type="scientific">Orchesella dallaii</name>
    <dbReference type="NCBI Taxonomy" id="48710"/>
    <lineage>
        <taxon>Eukaryota</taxon>
        <taxon>Metazoa</taxon>
        <taxon>Ecdysozoa</taxon>
        <taxon>Arthropoda</taxon>
        <taxon>Hexapoda</taxon>
        <taxon>Collembola</taxon>
        <taxon>Entomobryomorpha</taxon>
        <taxon>Entomobryoidea</taxon>
        <taxon>Orchesellidae</taxon>
        <taxon>Orchesellinae</taxon>
        <taxon>Orchesella</taxon>
    </lineage>
</organism>
<dbReference type="Proteomes" id="UP001642540">
    <property type="component" value="Unassembled WGS sequence"/>
</dbReference>
<keyword evidence="2" id="KW-0472">Membrane</keyword>
<comment type="caution">
    <text evidence="3">The sequence shown here is derived from an EMBL/GenBank/DDBJ whole genome shotgun (WGS) entry which is preliminary data.</text>
</comment>
<evidence type="ECO:0000256" key="1">
    <source>
        <dbReference type="SAM" id="MobiDB-lite"/>
    </source>
</evidence>
<feature type="compositionally biased region" description="Polar residues" evidence="1">
    <location>
        <begin position="58"/>
        <end position="82"/>
    </location>
</feature>
<feature type="transmembrane region" description="Helical" evidence="2">
    <location>
        <begin position="130"/>
        <end position="150"/>
    </location>
</feature>
<sequence>MPLQANKNIAAFQQLAKKAASTGSSVEDLYSTGSVSQHQVKHNLGIQKGHGRGHSKDTSPTNVHSVDVSSFGSQDDISSGDASDNDLPRGDTRGNRKGLVYQKTENIITKIRDLIAQSDVFISRRESPPFVAALKVSVWFIPILLVALIWDTLAVVAFQVPHLSWIDHPAFILGWHFAMLVLAMYGFMLSYLSSGSSPRTSMGGISLETQTGSFQGALEVWVIDVFLCKNEKLATDEIQNQKRLEELGELEEIQ</sequence>
<gene>
    <name evidence="3" type="ORF">ODALV1_LOCUS21760</name>
</gene>
<reference evidence="3 4" key="1">
    <citation type="submission" date="2024-08" db="EMBL/GenBank/DDBJ databases">
        <authorList>
            <person name="Cucini C."/>
            <person name="Frati F."/>
        </authorList>
    </citation>
    <scope>NUCLEOTIDE SEQUENCE [LARGE SCALE GENOMIC DNA]</scope>
</reference>
<keyword evidence="2" id="KW-0812">Transmembrane</keyword>
<feature type="transmembrane region" description="Helical" evidence="2">
    <location>
        <begin position="170"/>
        <end position="192"/>
    </location>
</feature>